<dbReference type="SMART" id="SM00749">
    <property type="entry name" value="BON"/>
    <property type="match status" value="2"/>
</dbReference>
<name>A0A1I1MDZ4_9GAMM</name>
<proteinExistence type="predicted"/>
<dbReference type="PROSITE" id="PS50914">
    <property type="entry name" value="BON"/>
    <property type="match status" value="2"/>
</dbReference>
<evidence type="ECO:0000259" key="2">
    <source>
        <dbReference type="PROSITE" id="PS50914"/>
    </source>
</evidence>
<dbReference type="Proteomes" id="UP000199046">
    <property type="component" value="Unassembled WGS sequence"/>
</dbReference>
<dbReference type="AlphaFoldDB" id="A0A1I1MDZ4"/>
<dbReference type="InterPro" id="IPR051686">
    <property type="entry name" value="Lipoprotein_DolP"/>
</dbReference>
<keyword evidence="4" id="KW-1185">Reference proteome</keyword>
<dbReference type="Gene3D" id="3.30.1340.30">
    <property type="match status" value="1"/>
</dbReference>
<organism evidence="3 4">
    <name type="scientific">Kushneria avicenniae</name>
    <dbReference type="NCBI Taxonomy" id="402385"/>
    <lineage>
        <taxon>Bacteria</taxon>
        <taxon>Pseudomonadati</taxon>
        <taxon>Pseudomonadota</taxon>
        <taxon>Gammaproteobacteria</taxon>
        <taxon>Oceanospirillales</taxon>
        <taxon>Halomonadaceae</taxon>
        <taxon>Kushneria</taxon>
    </lineage>
</organism>
<gene>
    <name evidence="3" type="ORF">SAMN05421848_2817</name>
</gene>
<feature type="domain" description="BON" evidence="2">
    <location>
        <begin position="120"/>
        <end position="187"/>
    </location>
</feature>
<evidence type="ECO:0000256" key="1">
    <source>
        <dbReference type="ARBA" id="ARBA00022729"/>
    </source>
</evidence>
<dbReference type="InterPro" id="IPR007055">
    <property type="entry name" value="BON_dom"/>
</dbReference>
<dbReference type="PANTHER" id="PTHR34606">
    <property type="entry name" value="BON DOMAIN-CONTAINING PROTEIN"/>
    <property type="match status" value="1"/>
</dbReference>
<dbReference type="OrthoDB" id="9783990at2"/>
<dbReference type="EMBL" id="FOLY01000006">
    <property type="protein sequence ID" value="SFC80883.1"/>
    <property type="molecule type" value="Genomic_DNA"/>
</dbReference>
<protein>
    <submittedName>
        <fullName evidence="3">Osmotically-inducible protein OsmY, contains BON domain</fullName>
    </submittedName>
</protein>
<keyword evidence="1" id="KW-0732">Signal</keyword>
<dbReference type="InterPro" id="IPR014004">
    <property type="entry name" value="Transpt-assoc_nodulatn_dom_bac"/>
</dbReference>
<evidence type="ECO:0000313" key="3">
    <source>
        <dbReference type="EMBL" id="SFC80883.1"/>
    </source>
</evidence>
<dbReference type="PROSITE" id="PS51257">
    <property type="entry name" value="PROKAR_LIPOPROTEIN"/>
    <property type="match status" value="1"/>
</dbReference>
<reference evidence="4" key="1">
    <citation type="submission" date="2016-10" db="EMBL/GenBank/DDBJ databases">
        <authorList>
            <person name="Varghese N."/>
            <person name="Submissions S."/>
        </authorList>
    </citation>
    <scope>NUCLEOTIDE SEQUENCE [LARGE SCALE GENOMIC DNA]</scope>
    <source>
        <strain evidence="4">DSM 23439</strain>
    </source>
</reference>
<dbReference type="STRING" id="402385.SAMN05421848_2817"/>
<dbReference type="Pfam" id="PF04972">
    <property type="entry name" value="BON"/>
    <property type="match status" value="2"/>
</dbReference>
<evidence type="ECO:0000313" key="4">
    <source>
        <dbReference type="Proteomes" id="UP000199046"/>
    </source>
</evidence>
<feature type="domain" description="BON" evidence="2">
    <location>
        <begin position="43"/>
        <end position="111"/>
    </location>
</feature>
<dbReference type="PANTHER" id="PTHR34606:SF4">
    <property type="entry name" value="OUTER MEMBRANE LIPOPROTEIN DOLP"/>
    <property type="match status" value="1"/>
</dbReference>
<dbReference type="RefSeq" id="WP_090135269.1">
    <property type="nucleotide sequence ID" value="NZ_FOLY01000006.1"/>
</dbReference>
<accession>A0A1I1MDZ4</accession>
<sequence length="188" mass="20546">MNKRTLPRLAGVLLLGAALGISGCSTITGSSGYGTRTSYAIEQDTRIARALWDSIRTDESLDGTHINVDVYNGFVLLTGQAGSDAQKSRAGELAKNLHGVRHLSNELSIGPNSSTQQRLQDTWITSRVKTRLTTSNHIDSDRIRVLTENGTVYLMGLVRYSEADYLVRLVSQTSGVDRIVKAFEYLNG</sequence>